<dbReference type="AlphaFoldDB" id="A0A3B0ZYP4"/>
<evidence type="ECO:0000256" key="1">
    <source>
        <dbReference type="ARBA" id="ARBA00004370"/>
    </source>
</evidence>
<dbReference type="SUPFAM" id="SSF161084">
    <property type="entry name" value="MAPEG domain-like"/>
    <property type="match status" value="1"/>
</dbReference>
<reference evidence="6" key="1">
    <citation type="submission" date="2018-06" db="EMBL/GenBank/DDBJ databases">
        <authorList>
            <person name="Zhirakovskaya E."/>
        </authorList>
    </citation>
    <scope>NUCLEOTIDE SEQUENCE</scope>
</reference>
<evidence type="ECO:0000256" key="3">
    <source>
        <dbReference type="ARBA" id="ARBA00022989"/>
    </source>
</evidence>
<name>A0A3B0ZYP4_9ZZZZ</name>
<evidence type="ECO:0000256" key="4">
    <source>
        <dbReference type="ARBA" id="ARBA00023136"/>
    </source>
</evidence>
<keyword evidence="2 5" id="KW-0812">Transmembrane</keyword>
<dbReference type="PANTHER" id="PTHR35371:SF1">
    <property type="entry name" value="BLR7753 PROTEIN"/>
    <property type="match status" value="1"/>
</dbReference>
<dbReference type="Pfam" id="PF01124">
    <property type="entry name" value="MAPEG"/>
    <property type="match status" value="1"/>
</dbReference>
<feature type="transmembrane region" description="Helical" evidence="5">
    <location>
        <begin position="6"/>
        <end position="26"/>
    </location>
</feature>
<dbReference type="InterPro" id="IPR023352">
    <property type="entry name" value="MAPEG-like_dom_sf"/>
</dbReference>
<feature type="transmembrane region" description="Helical" evidence="5">
    <location>
        <begin position="113"/>
        <end position="133"/>
    </location>
</feature>
<evidence type="ECO:0008006" key="7">
    <source>
        <dbReference type="Google" id="ProtNLM"/>
    </source>
</evidence>
<feature type="transmembrane region" description="Helical" evidence="5">
    <location>
        <begin position="62"/>
        <end position="81"/>
    </location>
</feature>
<dbReference type="Gene3D" id="1.20.120.550">
    <property type="entry name" value="Membrane associated eicosanoid/glutathione metabolism-like domain"/>
    <property type="match status" value="1"/>
</dbReference>
<gene>
    <name evidence="6" type="ORF">MNBD_GAMMA21-2100</name>
</gene>
<evidence type="ECO:0000256" key="5">
    <source>
        <dbReference type="SAM" id="Phobius"/>
    </source>
</evidence>
<dbReference type="GO" id="GO:0016020">
    <property type="term" value="C:membrane"/>
    <property type="evidence" value="ECO:0007669"/>
    <property type="project" value="UniProtKB-SubCell"/>
</dbReference>
<dbReference type="EMBL" id="UOFR01000009">
    <property type="protein sequence ID" value="VAW91079.1"/>
    <property type="molecule type" value="Genomic_DNA"/>
</dbReference>
<keyword evidence="3 5" id="KW-1133">Transmembrane helix</keyword>
<evidence type="ECO:0000313" key="6">
    <source>
        <dbReference type="EMBL" id="VAW91079.1"/>
    </source>
</evidence>
<sequence length="134" mass="15364">MNLSSEVYWLVLTCLMTGLFWVPYIINRIIEHGPLPAIWNPYPDGGAKRDWAQRMMRAHENAVENLVIFAPLVILIELLNLNSETSAWAVLIYFYARLGHFIVMSFAIPVLRVIFFMTGFAAQITLALQLLGYF</sequence>
<evidence type="ECO:0000256" key="2">
    <source>
        <dbReference type="ARBA" id="ARBA00022692"/>
    </source>
</evidence>
<protein>
    <recommendedName>
        <fullName evidence="7">MAPEG family protein</fullName>
    </recommendedName>
</protein>
<comment type="subcellular location">
    <subcellularLocation>
        <location evidence="1">Membrane</location>
    </subcellularLocation>
</comment>
<accession>A0A3B0ZYP4</accession>
<dbReference type="InterPro" id="IPR001129">
    <property type="entry name" value="Membr-assoc_MAPEG"/>
</dbReference>
<keyword evidence="4 5" id="KW-0472">Membrane</keyword>
<proteinExistence type="predicted"/>
<organism evidence="6">
    <name type="scientific">hydrothermal vent metagenome</name>
    <dbReference type="NCBI Taxonomy" id="652676"/>
    <lineage>
        <taxon>unclassified sequences</taxon>
        <taxon>metagenomes</taxon>
        <taxon>ecological metagenomes</taxon>
    </lineage>
</organism>
<feature type="transmembrane region" description="Helical" evidence="5">
    <location>
        <begin position="87"/>
        <end position="106"/>
    </location>
</feature>
<dbReference type="PANTHER" id="PTHR35371">
    <property type="entry name" value="INNER MEMBRANE PROTEIN"/>
    <property type="match status" value="1"/>
</dbReference>